<dbReference type="RefSeq" id="WP_183485625.1">
    <property type="nucleotide sequence ID" value="NZ_JBHUOV010000001.1"/>
</dbReference>
<organism evidence="5 6">
    <name type="scientific">Lacinutrix iliipiscaria</name>
    <dbReference type="NCBI Taxonomy" id="1230532"/>
    <lineage>
        <taxon>Bacteria</taxon>
        <taxon>Pseudomonadati</taxon>
        <taxon>Bacteroidota</taxon>
        <taxon>Flavobacteriia</taxon>
        <taxon>Flavobacteriales</taxon>
        <taxon>Flavobacteriaceae</taxon>
        <taxon>Lacinutrix</taxon>
    </lineage>
</organism>
<dbReference type="Gene3D" id="1.25.40.20">
    <property type="entry name" value="Ankyrin repeat-containing domain"/>
    <property type="match status" value="3"/>
</dbReference>
<dbReference type="PROSITE" id="PS50297">
    <property type="entry name" value="ANK_REP_REGION"/>
    <property type="match status" value="4"/>
</dbReference>
<keyword evidence="6" id="KW-1185">Reference proteome</keyword>
<dbReference type="EMBL" id="JBHUOV010000001">
    <property type="protein sequence ID" value="MFD2822647.1"/>
    <property type="molecule type" value="Genomic_DNA"/>
</dbReference>
<evidence type="ECO:0000256" key="4">
    <source>
        <dbReference type="SAM" id="SignalP"/>
    </source>
</evidence>
<feature type="repeat" description="ANK" evidence="3">
    <location>
        <begin position="400"/>
        <end position="432"/>
    </location>
</feature>
<feature type="repeat" description="ANK" evidence="3">
    <location>
        <begin position="260"/>
        <end position="293"/>
    </location>
</feature>
<comment type="caution">
    <text evidence="5">The sequence shown here is derived from an EMBL/GenBank/DDBJ whole genome shotgun (WGS) entry which is preliminary data.</text>
</comment>
<dbReference type="PANTHER" id="PTHR24198">
    <property type="entry name" value="ANKYRIN REPEAT AND PROTEIN KINASE DOMAIN-CONTAINING PROTEIN"/>
    <property type="match status" value="1"/>
</dbReference>
<keyword evidence="1" id="KW-0677">Repeat</keyword>
<dbReference type="SUPFAM" id="SSF48403">
    <property type="entry name" value="Ankyrin repeat"/>
    <property type="match status" value="2"/>
</dbReference>
<dbReference type="Proteomes" id="UP001597533">
    <property type="component" value="Unassembled WGS sequence"/>
</dbReference>
<evidence type="ECO:0000256" key="1">
    <source>
        <dbReference type="ARBA" id="ARBA00022737"/>
    </source>
</evidence>
<dbReference type="InterPro" id="IPR036770">
    <property type="entry name" value="Ankyrin_rpt-contain_sf"/>
</dbReference>
<evidence type="ECO:0000313" key="5">
    <source>
        <dbReference type="EMBL" id="MFD2822647.1"/>
    </source>
</evidence>
<accession>A0ABW5WJ29</accession>
<reference evidence="6" key="1">
    <citation type="journal article" date="2019" name="Int. J. Syst. Evol. Microbiol.">
        <title>The Global Catalogue of Microorganisms (GCM) 10K type strain sequencing project: providing services to taxonomists for standard genome sequencing and annotation.</title>
        <authorList>
            <consortium name="The Broad Institute Genomics Platform"/>
            <consortium name="The Broad Institute Genome Sequencing Center for Infectious Disease"/>
            <person name="Wu L."/>
            <person name="Ma J."/>
        </authorList>
    </citation>
    <scope>NUCLEOTIDE SEQUENCE [LARGE SCALE GENOMIC DNA]</scope>
    <source>
        <strain evidence="6">KCTC 32141</strain>
    </source>
</reference>
<keyword evidence="4" id="KW-0732">Signal</keyword>
<keyword evidence="2 3" id="KW-0040">ANK repeat</keyword>
<evidence type="ECO:0000256" key="2">
    <source>
        <dbReference type="ARBA" id="ARBA00023043"/>
    </source>
</evidence>
<sequence>MKALKPLLVLIVLALSFQGFAQDNVFLKRDFWTANPTIKDIEAKINEGHNIAQANSNNFDAVVYALLQNVDHKTIQYIQSKKGNEVNKLTHDGRTYIFWAAYKGNIEMMEYLLKNGAKTDLTDDKGNTILNFAASTGQQNTKVYDLCIANGADLKNDVNPDGANALLLAAPYDVNFKLIDYFTSKGLDINSVDANNNGIFNYVARTGNIELLNSLLKKGVKGNDQAFMFAAYGTRGKTNGLDVYNYLESLGLNPNTTTTKGETPLHVLAARSKNLELITYFIDKNADVNQIDNDGNSAFLNAASRNNLEVIRLLFSHVKDINAVNKKGESALALATANNSSEMVQFLFENNADISVIDANGNNLTYYLINSYNFKDIEDFKMKLELLQKQGLDITKAQKDGNTLFHLALDKNNLELLKWVNTFNVDVNAENNEGISPLHKAAMTAKNTDILKYLMSIGADKKALTEFEETVYDLASENEVLKENNVSIDFLK</sequence>
<dbReference type="PANTHER" id="PTHR24198:SF165">
    <property type="entry name" value="ANKYRIN REPEAT-CONTAINING PROTEIN-RELATED"/>
    <property type="match status" value="1"/>
</dbReference>
<feature type="chain" id="PRO_5045733673" evidence="4">
    <location>
        <begin position="22"/>
        <end position="492"/>
    </location>
</feature>
<feature type="repeat" description="ANK" evidence="3">
    <location>
        <begin position="294"/>
        <end position="326"/>
    </location>
</feature>
<name>A0ABW5WJ29_9FLAO</name>
<feature type="repeat" description="ANK" evidence="3">
    <location>
        <begin position="327"/>
        <end position="359"/>
    </location>
</feature>
<feature type="signal peptide" evidence="4">
    <location>
        <begin position="1"/>
        <end position="21"/>
    </location>
</feature>
<proteinExistence type="predicted"/>
<dbReference type="Pfam" id="PF12796">
    <property type="entry name" value="Ank_2"/>
    <property type="match status" value="3"/>
</dbReference>
<protein>
    <submittedName>
        <fullName evidence="5">Ankyrin repeat domain-containing protein</fullName>
    </submittedName>
</protein>
<dbReference type="PROSITE" id="PS50088">
    <property type="entry name" value="ANK_REPEAT"/>
    <property type="match status" value="6"/>
</dbReference>
<gene>
    <name evidence="5" type="ORF">ACFS5M_03140</name>
</gene>
<feature type="repeat" description="ANK" evidence="3">
    <location>
        <begin position="92"/>
        <end position="124"/>
    </location>
</feature>
<dbReference type="InterPro" id="IPR002110">
    <property type="entry name" value="Ankyrin_rpt"/>
</dbReference>
<feature type="repeat" description="ANK" evidence="3">
    <location>
        <begin position="433"/>
        <end position="466"/>
    </location>
</feature>
<dbReference type="SMART" id="SM00248">
    <property type="entry name" value="ANK"/>
    <property type="match status" value="10"/>
</dbReference>
<evidence type="ECO:0000256" key="3">
    <source>
        <dbReference type="PROSITE-ProRule" id="PRU00023"/>
    </source>
</evidence>
<evidence type="ECO:0000313" key="6">
    <source>
        <dbReference type="Proteomes" id="UP001597533"/>
    </source>
</evidence>